<dbReference type="EMBL" id="QEAN01000031">
    <property type="protein sequence ID" value="TPX52658.1"/>
    <property type="molecule type" value="Genomic_DNA"/>
</dbReference>
<gene>
    <name evidence="6" type="ORF">SeLEV6574_g05959</name>
    <name evidence="7" type="ORF">SeMB42_g01258</name>
</gene>
<dbReference type="EMBL" id="QEAM01000306">
    <property type="protein sequence ID" value="TPX41717.1"/>
    <property type="molecule type" value="Genomic_DNA"/>
</dbReference>
<dbReference type="OrthoDB" id="20774at2759"/>
<dbReference type="InterPro" id="IPR018846">
    <property type="entry name" value="Beta-prop_RSE1/DDB1/CPSF1_1st"/>
</dbReference>
<evidence type="ECO:0000313" key="6">
    <source>
        <dbReference type="EMBL" id="TPX41717.1"/>
    </source>
</evidence>
<dbReference type="InterPro" id="IPR058543">
    <property type="entry name" value="Beta-prop_RSE1/DDB1/CPSF1_2nd"/>
</dbReference>
<feature type="domain" description="RSE1/DDB1/CPSF1 C-terminal" evidence="3">
    <location>
        <begin position="858"/>
        <end position="1226"/>
    </location>
</feature>
<dbReference type="Proteomes" id="UP000320475">
    <property type="component" value="Unassembled WGS sequence"/>
</dbReference>
<organism evidence="6 9">
    <name type="scientific">Synchytrium endobioticum</name>
    <dbReference type="NCBI Taxonomy" id="286115"/>
    <lineage>
        <taxon>Eukaryota</taxon>
        <taxon>Fungi</taxon>
        <taxon>Fungi incertae sedis</taxon>
        <taxon>Chytridiomycota</taxon>
        <taxon>Chytridiomycota incertae sedis</taxon>
        <taxon>Chytridiomycetes</taxon>
        <taxon>Synchytriales</taxon>
        <taxon>Synchytriaceae</taxon>
        <taxon>Synchytrium</taxon>
    </lineage>
</organism>
<evidence type="ECO:0000313" key="7">
    <source>
        <dbReference type="EMBL" id="TPX52658.1"/>
    </source>
</evidence>
<dbReference type="GO" id="GO:0003676">
    <property type="term" value="F:nucleic acid binding"/>
    <property type="evidence" value="ECO:0007669"/>
    <property type="project" value="InterPro"/>
</dbReference>
<comment type="subcellular location">
    <subcellularLocation>
        <location evidence="1">Nucleus</location>
    </subcellularLocation>
</comment>
<evidence type="ECO:0000256" key="1">
    <source>
        <dbReference type="ARBA" id="ARBA00004123"/>
    </source>
</evidence>
<dbReference type="InterPro" id="IPR004871">
    <property type="entry name" value="RSE1/DDB1/CPSF1_C"/>
</dbReference>
<dbReference type="Pfam" id="PF23726">
    <property type="entry name" value="Beta-prop_RSE1_2nd"/>
    <property type="match status" value="1"/>
</dbReference>
<dbReference type="PANTHER" id="PTHR10644">
    <property type="entry name" value="DNA REPAIR/RNA PROCESSING CPSF FAMILY"/>
    <property type="match status" value="1"/>
</dbReference>
<evidence type="ECO:0000259" key="4">
    <source>
        <dbReference type="Pfam" id="PF10433"/>
    </source>
</evidence>
<dbReference type="GO" id="GO:0005634">
    <property type="term" value="C:nucleus"/>
    <property type="evidence" value="ECO:0007669"/>
    <property type="project" value="UniProtKB-SubCell"/>
</dbReference>
<dbReference type="Proteomes" id="UP000317494">
    <property type="component" value="Unassembled WGS sequence"/>
</dbReference>
<sequence length="1289" mass="142449">MAGTQQASPPAFVYAQRPVKSPVIKAILPYSISTDDHDHLCKHFVIVKENVLDLVIYDVLSCQWRTVLEQPVFGTIRQCRVLHRSTFIAFHSPKDNPYPTNEQVSIRSLSSATTTTSPDNTQRFKPFAADDVLVCLSDSGKLSFITLVKYPHNHNHSTTPIARFCPSFEIAISPPGWDYVNSRSLLAVDPLSRSIAVASHQDLFDLFPIMTVESGLSEKMLGPRVSLVEDGFIMALTFLYPNADDLDKVQLTMALSKDQNLKIIVYEYQRHDVRGTMKKLPPLDCGNAICLQLIALPLYPESLILITETQLVLVQVRGIPTSILPISTIQLSEHGTEESLLSISALPTDLPECLALSAAEISHQTIYLASDTGLLFRTCITPPDISLDLMGRRPCAGAMAVIDVGHEDAADVLALAGQTCDGEIVSCFYEHTQPFFRHASIPCWAPVLDFKLCDSYDQGRDTSFATSGLDAGGGIRETRHGIGVAVDALSNDFAGVTGLWTLDFIDELCLLLVSYVEETRILSFADGGDNIEDISDQSGLVLVQPTLAAGVFGSMVLQVHRQGVSAVHRLSQTGQRMDIEDPCRWHADFESHIICGVIHKSAILVGLSKNNLVIQLQVSIDPRAVSVKEVNRISLDAEPTTMYIPSHPAQPTPFCIVGTYKGDARIFSLPDLQLQFTETFDIPKVDVGGGLAIPQSFMLLSSTNSTFLLTTLRDGSLLTQPWDLTTLPSVKPVRYPLGAFPARLIPTAYSESCLALSDRPWRLTISNAISLVHSGVKSYPLLCEHVVMAACYGAKAGVERFVLLEENGNLSFVRLDGNGYRFRNISLHETPRRVLYDKTSSKLLVATSGRGAGGALTEVRLVDPKSDRVCFKESLRKGELCYALTDWNVKEGKRYICVGTGGFMDTAENNPARGRVLIYNLKLHQEKLDGVKSEQWKMRKLGEFRTRNEVVAICSFARSYLLAAAGNKVYLLKIDAATRTIVCGAHVEVRWKIQSLETNGWKVIVGAQKESLTVIQYDSTRRVFDLISSDQYTRSVADNVWVDDSLVMCTDKSRNIFVVNTEQSRGEPEKSIAAQANFHTGEFILRLQYGKLASTPPLVGHSGPTQQAIFVPPEIRVPWKSSTADILASNVASSSSSTPLTYPSARKSTRASQVDGEAFYGWSVSGSLWVFERVSEVAFMILQTLEVVMRAWPSTQPLLGHNQLAYRSSVHPVRNVIDGEFVSQFLAIPPSECEALMKKWRQEWQKRLNALDNGISTVQQVDSLFSRLRNMIGMDSETMTYILHVLNRM</sequence>
<dbReference type="Gene3D" id="2.130.10.10">
    <property type="entry name" value="YVTN repeat-like/Quinoprotein amine dehydrogenase"/>
    <property type="match status" value="2"/>
</dbReference>
<evidence type="ECO:0000256" key="2">
    <source>
        <dbReference type="ARBA" id="ARBA00023242"/>
    </source>
</evidence>
<dbReference type="STRING" id="286115.A0A507CRC4"/>
<name>A0A507CRC4_9FUNG</name>
<dbReference type="VEuPathDB" id="FungiDB:SeMB42_g01258"/>
<dbReference type="Pfam" id="PF10433">
    <property type="entry name" value="Beta-prop_RSE1_1st"/>
    <property type="match status" value="1"/>
</dbReference>
<proteinExistence type="predicted"/>
<comment type="caution">
    <text evidence="6">The sequence shown here is derived from an EMBL/GenBank/DDBJ whole genome shotgun (WGS) entry which is preliminary data.</text>
</comment>
<evidence type="ECO:0000259" key="3">
    <source>
        <dbReference type="Pfam" id="PF03178"/>
    </source>
</evidence>
<dbReference type="InterPro" id="IPR050358">
    <property type="entry name" value="RSE1/DDB1/CFT1"/>
</dbReference>
<accession>A0A507CRC4</accession>
<dbReference type="Pfam" id="PF03178">
    <property type="entry name" value="CPSF_A"/>
    <property type="match status" value="1"/>
</dbReference>
<reference evidence="8 9" key="1">
    <citation type="journal article" date="2019" name="Sci. Rep.">
        <title>Comparative genomics of chytrid fungi reveal insights into the obligate biotrophic and pathogenic lifestyle of Synchytrium endobioticum.</title>
        <authorList>
            <person name="van de Vossenberg B.T.L.H."/>
            <person name="Warris S."/>
            <person name="Nguyen H.D.T."/>
            <person name="van Gent-Pelzer M.P.E."/>
            <person name="Joly D.L."/>
            <person name="van de Geest H.C."/>
            <person name="Bonants P.J.M."/>
            <person name="Smith D.S."/>
            <person name="Levesque C.A."/>
            <person name="van der Lee T.A.J."/>
        </authorList>
    </citation>
    <scope>NUCLEOTIDE SEQUENCE [LARGE SCALE GENOMIC DNA]</scope>
    <source>
        <strain evidence="6 9">LEV6574</strain>
        <strain evidence="7 8">MB42</strain>
    </source>
</reference>
<evidence type="ECO:0008006" key="10">
    <source>
        <dbReference type="Google" id="ProtNLM"/>
    </source>
</evidence>
<evidence type="ECO:0000313" key="9">
    <source>
        <dbReference type="Proteomes" id="UP000320475"/>
    </source>
</evidence>
<keyword evidence="2" id="KW-0539">Nucleus</keyword>
<protein>
    <recommendedName>
        <fullName evidence="10">Cleavage/polyadenylation specificity factor A subunit N-terminal domain-containing protein</fullName>
    </recommendedName>
</protein>
<evidence type="ECO:0000313" key="8">
    <source>
        <dbReference type="Proteomes" id="UP000317494"/>
    </source>
</evidence>
<dbReference type="InterPro" id="IPR015943">
    <property type="entry name" value="WD40/YVTN_repeat-like_dom_sf"/>
</dbReference>
<feature type="domain" description="RSE1/DDB1/CPSF1 first beta-propeller" evidence="4">
    <location>
        <begin position="24"/>
        <end position="377"/>
    </location>
</feature>
<evidence type="ECO:0000259" key="5">
    <source>
        <dbReference type="Pfam" id="PF23726"/>
    </source>
</evidence>
<keyword evidence="8" id="KW-1185">Reference proteome</keyword>
<feature type="domain" description="RSE1/DDB1/CPSF1 second beta-propeller" evidence="5">
    <location>
        <begin position="490"/>
        <end position="814"/>
    </location>
</feature>